<proteinExistence type="predicted"/>
<evidence type="ECO:0000256" key="1">
    <source>
        <dbReference type="ARBA" id="ARBA00022741"/>
    </source>
</evidence>
<organism evidence="3 4">
    <name type="scientific">Priapulus caudatus</name>
    <name type="common">Priapulid worm</name>
    <dbReference type="NCBI Taxonomy" id="37621"/>
    <lineage>
        <taxon>Eukaryota</taxon>
        <taxon>Metazoa</taxon>
        <taxon>Ecdysozoa</taxon>
        <taxon>Scalidophora</taxon>
        <taxon>Priapulida</taxon>
        <taxon>Priapulimorpha</taxon>
        <taxon>Priapulimorphida</taxon>
        <taxon>Priapulidae</taxon>
        <taxon>Priapulus</taxon>
    </lineage>
</organism>
<dbReference type="Gene3D" id="2.40.30.10">
    <property type="entry name" value="Translation factors"/>
    <property type="match status" value="1"/>
</dbReference>
<accession>A0ABM1DXB0</accession>
<dbReference type="SUPFAM" id="SSF50447">
    <property type="entry name" value="Translation proteins"/>
    <property type="match status" value="1"/>
</dbReference>
<dbReference type="GeneID" id="106806924"/>
<keyword evidence="2" id="KW-0342">GTP-binding</keyword>
<dbReference type="InterPro" id="IPR009000">
    <property type="entry name" value="Transl_B-barrel_sf"/>
</dbReference>
<reference evidence="4" key="1">
    <citation type="submission" date="2025-08" db="UniProtKB">
        <authorList>
            <consortium name="RefSeq"/>
        </authorList>
    </citation>
    <scope>IDENTIFICATION</scope>
</reference>
<dbReference type="InterPro" id="IPR015760">
    <property type="entry name" value="TIF_IF2"/>
</dbReference>
<evidence type="ECO:0000256" key="2">
    <source>
        <dbReference type="ARBA" id="ARBA00023134"/>
    </source>
</evidence>
<sequence>MVAGMIEDERFVCVGICTTIEINHKIIDSAKKGQEVCIKIEPLGGDAPKMYGRHFDHTDLLVSKITRESIDTLKKYFRDDVQKTDWQLIIDLKKLFEIL</sequence>
<keyword evidence="1" id="KW-0547">Nucleotide-binding</keyword>
<keyword evidence="3" id="KW-1185">Reference proteome</keyword>
<evidence type="ECO:0000313" key="4">
    <source>
        <dbReference type="RefSeq" id="XP_014664581.1"/>
    </source>
</evidence>
<evidence type="ECO:0000313" key="3">
    <source>
        <dbReference type="Proteomes" id="UP000695022"/>
    </source>
</evidence>
<dbReference type="Proteomes" id="UP000695022">
    <property type="component" value="Unplaced"/>
</dbReference>
<name>A0ABM1DXB0_PRICU</name>
<protein>
    <submittedName>
        <fullName evidence="4">Eukaryotic translation initiation factor 5B-like</fullName>
    </submittedName>
</protein>
<dbReference type="PANTHER" id="PTHR43381:SF4">
    <property type="entry name" value="EUKARYOTIC TRANSLATION INITIATION FACTOR 5B"/>
    <property type="match status" value="1"/>
</dbReference>
<dbReference type="RefSeq" id="XP_014664581.1">
    <property type="nucleotide sequence ID" value="XM_014809095.1"/>
</dbReference>
<gene>
    <name evidence="4" type="primary">LOC106806924</name>
</gene>
<dbReference type="PANTHER" id="PTHR43381">
    <property type="entry name" value="TRANSLATION INITIATION FACTOR IF-2-RELATED"/>
    <property type="match status" value="1"/>
</dbReference>